<proteinExistence type="predicted"/>
<dbReference type="OrthoDB" id="9131106at2"/>
<dbReference type="InterPro" id="IPR021751">
    <property type="entry name" value="DUF3318"/>
</dbReference>
<evidence type="ECO:0000313" key="2">
    <source>
        <dbReference type="Proteomes" id="UP000198866"/>
    </source>
</evidence>
<dbReference type="Proteomes" id="UP000198866">
    <property type="component" value="Unassembled WGS sequence"/>
</dbReference>
<dbReference type="Pfam" id="PF11780">
    <property type="entry name" value="DUF3318"/>
    <property type="match status" value="1"/>
</dbReference>
<gene>
    <name evidence="1" type="ORF">SAMN05192539_103368</name>
</gene>
<reference evidence="2" key="1">
    <citation type="submission" date="2016-10" db="EMBL/GenBank/DDBJ databases">
        <authorList>
            <person name="Varghese N."/>
            <person name="Submissions S."/>
        </authorList>
    </citation>
    <scope>NUCLEOTIDE SEQUENCE [LARGE SCALE GENOMIC DNA]</scope>
    <source>
        <strain evidence="2">LMG 26031</strain>
    </source>
</reference>
<keyword evidence="2" id="KW-1185">Reference proteome</keyword>
<sequence length="158" mass="17399">MSQVHSDNAFRSHHHAGKNLSAPHLRTLRKELLIVRADVERMELAQATLDLRSAVTHFSWLKFIVPGFGAMPWGRRRGAASGIGVLLREYPLISSIVSLVLAKPIRNKVTATAKPALKWGSLALAAWEAYRIYRQVKREAAKPAATSAGARDADMNPP</sequence>
<name>A0A1H7DRQ4_9BURK</name>
<accession>A0A1H7DRQ4</accession>
<organism evidence="1 2">
    <name type="scientific">Paraburkholderia diazotrophica</name>
    <dbReference type="NCBI Taxonomy" id="667676"/>
    <lineage>
        <taxon>Bacteria</taxon>
        <taxon>Pseudomonadati</taxon>
        <taxon>Pseudomonadota</taxon>
        <taxon>Betaproteobacteria</taxon>
        <taxon>Burkholderiales</taxon>
        <taxon>Burkholderiaceae</taxon>
        <taxon>Paraburkholderia</taxon>
    </lineage>
</organism>
<dbReference type="EMBL" id="FNYE01000033">
    <property type="protein sequence ID" value="SEK04433.1"/>
    <property type="molecule type" value="Genomic_DNA"/>
</dbReference>
<dbReference type="STRING" id="667676.SAMN05192539_103368"/>
<dbReference type="AlphaFoldDB" id="A0A1H7DRQ4"/>
<evidence type="ECO:0008006" key="3">
    <source>
        <dbReference type="Google" id="ProtNLM"/>
    </source>
</evidence>
<evidence type="ECO:0000313" key="1">
    <source>
        <dbReference type="EMBL" id="SEK04433.1"/>
    </source>
</evidence>
<dbReference type="RefSeq" id="WP_090871993.1">
    <property type="nucleotide sequence ID" value="NZ_FNYE01000033.1"/>
</dbReference>
<protein>
    <recommendedName>
        <fullName evidence="3">DUF3318 domain-containing protein</fullName>
    </recommendedName>
</protein>